<comment type="caution">
    <text evidence="2">The sequence shown here is derived from an EMBL/GenBank/DDBJ whole genome shotgun (WGS) entry which is preliminary data.</text>
</comment>
<dbReference type="InterPro" id="IPR036955">
    <property type="entry name" value="AP2/ERF_dom_sf"/>
</dbReference>
<feature type="region of interest" description="Disordered" evidence="1">
    <location>
        <begin position="1"/>
        <end position="52"/>
    </location>
</feature>
<feature type="compositionally biased region" description="Low complexity" evidence="1">
    <location>
        <begin position="151"/>
        <end position="162"/>
    </location>
</feature>
<organism evidence="2 3">
    <name type="scientific">Synchytrium endobioticum</name>
    <dbReference type="NCBI Taxonomy" id="286115"/>
    <lineage>
        <taxon>Eukaryota</taxon>
        <taxon>Fungi</taxon>
        <taxon>Fungi incertae sedis</taxon>
        <taxon>Chytridiomycota</taxon>
        <taxon>Chytridiomycota incertae sedis</taxon>
        <taxon>Chytridiomycetes</taxon>
        <taxon>Synchytriales</taxon>
        <taxon>Synchytriaceae</taxon>
        <taxon>Synchytrium</taxon>
    </lineage>
</organism>
<proteinExistence type="predicted"/>
<dbReference type="Gene3D" id="3.30.730.10">
    <property type="entry name" value="AP2/ERF domain"/>
    <property type="match status" value="1"/>
</dbReference>
<dbReference type="SUPFAM" id="SSF54171">
    <property type="entry name" value="DNA-binding domain"/>
    <property type="match status" value="1"/>
</dbReference>
<accession>A0A507DC86</accession>
<name>A0A507DC86_9FUNG</name>
<dbReference type="EMBL" id="QEAN01000090">
    <property type="protein sequence ID" value="TPX49001.1"/>
    <property type="molecule type" value="Genomic_DNA"/>
</dbReference>
<dbReference type="VEuPathDB" id="FungiDB:SeMB42_g02785"/>
<feature type="region of interest" description="Disordered" evidence="1">
    <location>
        <begin position="253"/>
        <end position="311"/>
    </location>
</feature>
<dbReference type="InterPro" id="IPR016177">
    <property type="entry name" value="DNA-bd_dom_sf"/>
</dbReference>
<evidence type="ECO:0000313" key="2">
    <source>
        <dbReference type="EMBL" id="TPX49001.1"/>
    </source>
</evidence>
<dbReference type="GO" id="GO:0003677">
    <property type="term" value="F:DNA binding"/>
    <property type="evidence" value="ECO:0007669"/>
    <property type="project" value="InterPro"/>
</dbReference>
<evidence type="ECO:0000313" key="3">
    <source>
        <dbReference type="Proteomes" id="UP000317494"/>
    </source>
</evidence>
<evidence type="ECO:0008006" key="4">
    <source>
        <dbReference type="Google" id="ProtNLM"/>
    </source>
</evidence>
<feature type="region of interest" description="Disordered" evidence="1">
    <location>
        <begin position="119"/>
        <end position="237"/>
    </location>
</feature>
<feature type="compositionally biased region" description="Polar residues" evidence="1">
    <location>
        <begin position="174"/>
        <end position="192"/>
    </location>
</feature>
<reference evidence="2 3" key="1">
    <citation type="journal article" date="2019" name="Sci. Rep.">
        <title>Comparative genomics of chytrid fungi reveal insights into the obligate biotrophic and pathogenic lifestyle of Synchytrium endobioticum.</title>
        <authorList>
            <person name="van de Vossenberg B.T.L.H."/>
            <person name="Warris S."/>
            <person name="Nguyen H.D.T."/>
            <person name="van Gent-Pelzer M.P.E."/>
            <person name="Joly D.L."/>
            <person name="van de Geest H.C."/>
            <person name="Bonants P.J.M."/>
            <person name="Smith D.S."/>
            <person name="Levesque C.A."/>
            <person name="van der Lee T.A.J."/>
        </authorList>
    </citation>
    <scope>NUCLEOTIDE SEQUENCE [LARGE SCALE GENOMIC DNA]</scope>
    <source>
        <strain evidence="2 3">MB42</strain>
    </source>
</reference>
<sequence length="369" mass="38767">MAVTSRNVTERDGPNSTADARPIAAENSSGTYGVSPSIRVRRPSRIRATTTASGDMTVEDDVKDFGVLETRLRSRSTMKLFQEAETDRERTSSNGTSHAGVVAAVDAAVEEEELESGFVPLVDHGGSPVSDGCGHSGTVPAASLPLPPPLSQSQSQSQSASSRTKKPASARSGVKQSETVNKSNAGPPQSIQKPAINGSLKKASKVKRKHSEDELESIDDECVGPQGNPSHNPQEIDAHDAMHDDVSVVAAVSTRNRISPPGTSNGPDGPRNGTRAGSGRSTPSSSVKGRSTSVSSSSMSHECGPSSIGTKPTHYIGVYEGTDGLFHVHIKLNGREECVGSYATARDAALNYNREAIQILGDRAKLNKF</sequence>
<dbReference type="GO" id="GO:0003700">
    <property type="term" value="F:DNA-binding transcription factor activity"/>
    <property type="evidence" value="ECO:0007669"/>
    <property type="project" value="InterPro"/>
</dbReference>
<dbReference type="AlphaFoldDB" id="A0A507DC86"/>
<feature type="compositionally biased region" description="Acidic residues" evidence="1">
    <location>
        <begin position="213"/>
        <end position="222"/>
    </location>
</feature>
<protein>
    <recommendedName>
        <fullName evidence="4">AP2/ERF domain-containing protein</fullName>
    </recommendedName>
</protein>
<feature type="compositionally biased region" description="Low complexity" evidence="1">
    <location>
        <begin position="280"/>
        <end position="300"/>
    </location>
</feature>
<evidence type="ECO:0000256" key="1">
    <source>
        <dbReference type="SAM" id="MobiDB-lite"/>
    </source>
</evidence>
<gene>
    <name evidence="2" type="ORF">SeMB42_g02785</name>
</gene>
<feature type="compositionally biased region" description="Polar residues" evidence="1">
    <location>
        <begin position="253"/>
        <end position="266"/>
    </location>
</feature>
<dbReference type="Proteomes" id="UP000317494">
    <property type="component" value="Unassembled WGS sequence"/>
</dbReference>
<keyword evidence="3" id="KW-1185">Reference proteome</keyword>